<dbReference type="Gene3D" id="3.30.40.10">
    <property type="entry name" value="Zinc/RING finger domain, C3HC4 (zinc finger)"/>
    <property type="match status" value="1"/>
</dbReference>
<dbReference type="PANTHER" id="PTHR42647:SF72">
    <property type="entry name" value="EF-HAND CALCIUM-BINDING DOMAIN-CONTAINING PROTEIN 4A"/>
    <property type="match status" value="1"/>
</dbReference>
<protein>
    <submittedName>
        <fullName evidence="7 8">Baculoviral IAP repeat-containing protein 3-like</fullName>
    </submittedName>
</protein>
<dbReference type="RefSeq" id="XP_022294080.1">
    <property type="nucleotide sequence ID" value="XM_022438372.1"/>
</dbReference>
<evidence type="ECO:0000313" key="7">
    <source>
        <dbReference type="RefSeq" id="XP_022294079.1"/>
    </source>
</evidence>
<dbReference type="Pfam" id="PF13920">
    <property type="entry name" value="zf-C3HC4_3"/>
    <property type="match status" value="1"/>
</dbReference>
<evidence type="ECO:0000259" key="5">
    <source>
        <dbReference type="PROSITE" id="PS50089"/>
    </source>
</evidence>
<sequence>MDSTDINRNGLSAIDTMNSPAILSLLQNGYQESMVKQAAIVFYKRNRDNSPSATDLLQIIFDIEDNSIPFEEITLDEPVAQRGIDKEPEDELTCRRCNSNQVSVVFLPCGHLCTCSDCSSSVKHCLLCKKLVKGTVRTFMT</sequence>
<keyword evidence="1" id="KW-0479">Metal-binding</keyword>
<dbReference type="GO" id="GO:0008270">
    <property type="term" value="F:zinc ion binding"/>
    <property type="evidence" value="ECO:0007669"/>
    <property type="project" value="UniProtKB-KW"/>
</dbReference>
<dbReference type="Proteomes" id="UP000694844">
    <property type="component" value="Chromosome 7"/>
</dbReference>
<gene>
    <name evidence="7 8 9" type="primary">LOC111104430</name>
</gene>
<proteinExistence type="predicted"/>
<dbReference type="InterPro" id="IPR013083">
    <property type="entry name" value="Znf_RING/FYVE/PHD"/>
</dbReference>
<evidence type="ECO:0000256" key="2">
    <source>
        <dbReference type="ARBA" id="ARBA00022771"/>
    </source>
</evidence>
<dbReference type="PANTHER" id="PTHR42647">
    <property type="entry name" value="SBP (S-RIBONUCLEASE BINDING PROTEIN) FAMILY PROTEIN"/>
    <property type="match status" value="1"/>
</dbReference>
<keyword evidence="3" id="KW-0862">Zinc</keyword>
<dbReference type="RefSeq" id="XP_022294079.1">
    <property type="nucleotide sequence ID" value="XM_022438371.1"/>
</dbReference>
<name>A0A8B8AV04_CRAVI</name>
<evidence type="ECO:0000256" key="4">
    <source>
        <dbReference type="PROSITE-ProRule" id="PRU00175"/>
    </source>
</evidence>
<evidence type="ECO:0000313" key="6">
    <source>
        <dbReference type="Proteomes" id="UP000694844"/>
    </source>
</evidence>
<dbReference type="PROSITE" id="PS50089">
    <property type="entry name" value="ZF_RING_2"/>
    <property type="match status" value="1"/>
</dbReference>
<accession>A0A8B8AV04</accession>
<keyword evidence="2 4" id="KW-0863">Zinc-finger</keyword>
<dbReference type="KEGG" id="cvn:111104430"/>
<dbReference type="FunFam" id="1.10.1170.10:FF:000002">
    <property type="entry name" value="Baculoviral IAP repeat containing 7"/>
    <property type="match status" value="1"/>
</dbReference>
<evidence type="ECO:0000256" key="1">
    <source>
        <dbReference type="ARBA" id="ARBA00022723"/>
    </source>
</evidence>
<evidence type="ECO:0000256" key="3">
    <source>
        <dbReference type="ARBA" id="ARBA00022833"/>
    </source>
</evidence>
<feature type="domain" description="RING-type" evidence="5">
    <location>
        <begin position="94"/>
        <end position="129"/>
    </location>
</feature>
<dbReference type="RefSeq" id="XP_022294081.1">
    <property type="nucleotide sequence ID" value="XM_022438373.1"/>
</dbReference>
<dbReference type="GO" id="GO:0004842">
    <property type="term" value="F:ubiquitin-protein transferase activity"/>
    <property type="evidence" value="ECO:0007669"/>
    <property type="project" value="TreeGrafter"/>
</dbReference>
<reference evidence="7 8" key="1">
    <citation type="submission" date="2025-04" db="UniProtKB">
        <authorList>
            <consortium name="RefSeq"/>
        </authorList>
    </citation>
    <scope>IDENTIFICATION</scope>
    <source>
        <tissue evidence="7 8">Whole sample</tissue>
    </source>
</reference>
<dbReference type="InterPro" id="IPR001841">
    <property type="entry name" value="Znf_RING"/>
</dbReference>
<evidence type="ECO:0000313" key="9">
    <source>
        <dbReference type="RefSeq" id="XP_022294081.1"/>
    </source>
</evidence>
<dbReference type="OrthoDB" id="10051407at2759"/>
<keyword evidence="6" id="KW-1185">Reference proteome</keyword>
<evidence type="ECO:0000313" key="8">
    <source>
        <dbReference type="RefSeq" id="XP_022294080.1"/>
    </source>
</evidence>
<dbReference type="GeneID" id="111104430"/>
<dbReference type="AlphaFoldDB" id="A0A8B8AV04"/>
<organism evidence="6 7">
    <name type="scientific">Crassostrea virginica</name>
    <name type="common">Eastern oyster</name>
    <dbReference type="NCBI Taxonomy" id="6565"/>
    <lineage>
        <taxon>Eukaryota</taxon>
        <taxon>Metazoa</taxon>
        <taxon>Spiralia</taxon>
        <taxon>Lophotrochozoa</taxon>
        <taxon>Mollusca</taxon>
        <taxon>Bivalvia</taxon>
        <taxon>Autobranchia</taxon>
        <taxon>Pteriomorphia</taxon>
        <taxon>Ostreida</taxon>
        <taxon>Ostreoidea</taxon>
        <taxon>Ostreidae</taxon>
        <taxon>Crassostrea</taxon>
    </lineage>
</organism>